<keyword evidence="2" id="KW-0812">Transmembrane</keyword>
<feature type="region of interest" description="Disordered" evidence="1">
    <location>
        <begin position="1"/>
        <end position="25"/>
    </location>
</feature>
<dbReference type="Proteomes" id="UP001500751">
    <property type="component" value="Unassembled WGS sequence"/>
</dbReference>
<proteinExistence type="predicted"/>
<dbReference type="InterPro" id="IPR012551">
    <property type="entry name" value="DUF1707_SHOCT-like"/>
</dbReference>
<feature type="transmembrane region" description="Helical" evidence="2">
    <location>
        <begin position="158"/>
        <end position="177"/>
    </location>
</feature>
<feature type="transmembrane region" description="Helical" evidence="2">
    <location>
        <begin position="189"/>
        <end position="207"/>
    </location>
</feature>
<feature type="domain" description="DUF1707" evidence="3">
    <location>
        <begin position="22"/>
        <end position="74"/>
    </location>
</feature>
<comment type="caution">
    <text evidence="4">The sequence shown here is derived from an EMBL/GenBank/DDBJ whole genome shotgun (WGS) entry which is preliminary data.</text>
</comment>
<evidence type="ECO:0000313" key="5">
    <source>
        <dbReference type="Proteomes" id="UP001500751"/>
    </source>
</evidence>
<keyword evidence="5" id="KW-1185">Reference proteome</keyword>
<organism evidence="4 5">
    <name type="scientific">Catenulispora yoronensis</name>
    <dbReference type="NCBI Taxonomy" id="450799"/>
    <lineage>
        <taxon>Bacteria</taxon>
        <taxon>Bacillati</taxon>
        <taxon>Actinomycetota</taxon>
        <taxon>Actinomycetes</taxon>
        <taxon>Catenulisporales</taxon>
        <taxon>Catenulisporaceae</taxon>
        <taxon>Catenulispora</taxon>
    </lineage>
</organism>
<evidence type="ECO:0000313" key="4">
    <source>
        <dbReference type="EMBL" id="GAA2023031.1"/>
    </source>
</evidence>
<keyword evidence="2" id="KW-0472">Membrane</keyword>
<keyword evidence="2" id="KW-1133">Transmembrane helix</keyword>
<sequence length="212" mass="24358">MSRVSWGVTQMTQGGAAFEPEMRAGDADRERLVEQLREHHAAGRLTLDEFEERMVQAYSAKTYGELRVLTRDLPIDLAQLNLQQAQQRTAPGRPVEIRRDGAGRMQINIDNQAIQDRINDHLARHQDKHRHHLARHQDRIERHQQRWEQRAARRGRGWDSFGSWIGLSVLLTTIWLITGLSGGGSWGNFWPIWPIGITGALMVAHNINNKRN</sequence>
<evidence type="ECO:0000259" key="3">
    <source>
        <dbReference type="Pfam" id="PF08044"/>
    </source>
</evidence>
<reference evidence="5" key="1">
    <citation type="journal article" date="2019" name="Int. J. Syst. Evol. Microbiol.">
        <title>The Global Catalogue of Microorganisms (GCM) 10K type strain sequencing project: providing services to taxonomists for standard genome sequencing and annotation.</title>
        <authorList>
            <consortium name="The Broad Institute Genomics Platform"/>
            <consortium name="The Broad Institute Genome Sequencing Center for Infectious Disease"/>
            <person name="Wu L."/>
            <person name="Ma J."/>
        </authorList>
    </citation>
    <scope>NUCLEOTIDE SEQUENCE [LARGE SCALE GENOMIC DNA]</scope>
    <source>
        <strain evidence="5">JCM 16014</strain>
    </source>
</reference>
<accession>A0ABP5FE45</accession>
<gene>
    <name evidence="4" type="ORF">GCM10009839_20660</name>
</gene>
<name>A0ABP5FE45_9ACTN</name>
<dbReference type="RefSeq" id="WP_344665308.1">
    <property type="nucleotide sequence ID" value="NZ_BAAAQN010000009.1"/>
</dbReference>
<evidence type="ECO:0000256" key="1">
    <source>
        <dbReference type="SAM" id="MobiDB-lite"/>
    </source>
</evidence>
<dbReference type="PANTHER" id="PTHR40763:SF4">
    <property type="entry name" value="DUF1707 DOMAIN-CONTAINING PROTEIN"/>
    <property type="match status" value="1"/>
</dbReference>
<dbReference type="PANTHER" id="PTHR40763">
    <property type="entry name" value="MEMBRANE PROTEIN-RELATED"/>
    <property type="match status" value="1"/>
</dbReference>
<evidence type="ECO:0000256" key="2">
    <source>
        <dbReference type="SAM" id="Phobius"/>
    </source>
</evidence>
<dbReference type="Pfam" id="PF08044">
    <property type="entry name" value="DUF1707"/>
    <property type="match status" value="1"/>
</dbReference>
<dbReference type="EMBL" id="BAAAQN010000009">
    <property type="protein sequence ID" value="GAA2023031.1"/>
    <property type="molecule type" value="Genomic_DNA"/>
</dbReference>
<protein>
    <recommendedName>
        <fullName evidence="3">DUF1707 domain-containing protein</fullName>
    </recommendedName>
</protein>